<dbReference type="PANTHER" id="PTHR48207:SF3">
    <property type="entry name" value="SUCCINATE--HYDROXYMETHYLGLUTARATE COA-TRANSFERASE"/>
    <property type="match status" value="1"/>
</dbReference>
<dbReference type="Gene3D" id="3.40.50.10540">
    <property type="entry name" value="Crotonobetainyl-coa:carnitine coa-transferase, domain 1"/>
    <property type="match status" value="1"/>
</dbReference>
<reference evidence="2" key="1">
    <citation type="submission" date="2018-05" db="EMBL/GenBank/DDBJ databases">
        <authorList>
            <person name="Lanie J.A."/>
            <person name="Ng W.-L."/>
            <person name="Kazmierczak K.M."/>
            <person name="Andrzejewski T.M."/>
            <person name="Davidsen T.M."/>
            <person name="Wayne K.J."/>
            <person name="Tettelin H."/>
            <person name="Glass J.I."/>
            <person name="Rusch D."/>
            <person name="Podicherti R."/>
            <person name="Tsui H.-C.T."/>
            <person name="Winkler M.E."/>
        </authorList>
    </citation>
    <scope>NUCLEOTIDE SEQUENCE</scope>
</reference>
<dbReference type="InterPro" id="IPR023606">
    <property type="entry name" value="CoA-Trfase_III_dom_1_sf"/>
</dbReference>
<organism evidence="2">
    <name type="scientific">marine metagenome</name>
    <dbReference type="NCBI Taxonomy" id="408172"/>
    <lineage>
        <taxon>unclassified sequences</taxon>
        <taxon>metagenomes</taxon>
        <taxon>ecological metagenomes</taxon>
    </lineage>
</organism>
<dbReference type="Gene3D" id="3.30.1540.10">
    <property type="entry name" value="formyl-coa transferase, domain 3"/>
    <property type="match status" value="1"/>
</dbReference>
<dbReference type="Pfam" id="PF02515">
    <property type="entry name" value="CoA_transf_3"/>
    <property type="match status" value="1"/>
</dbReference>
<dbReference type="EMBL" id="UINC01000388">
    <property type="protein sequence ID" value="SUZ54458.1"/>
    <property type="molecule type" value="Genomic_DNA"/>
</dbReference>
<keyword evidence="1" id="KW-0808">Transferase</keyword>
<dbReference type="InterPro" id="IPR003673">
    <property type="entry name" value="CoA-Trfase_fam_III"/>
</dbReference>
<proteinExistence type="predicted"/>
<dbReference type="GO" id="GO:0008410">
    <property type="term" value="F:CoA-transferase activity"/>
    <property type="evidence" value="ECO:0007669"/>
    <property type="project" value="TreeGrafter"/>
</dbReference>
<dbReference type="SUPFAM" id="SSF89796">
    <property type="entry name" value="CoA-transferase family III (CaiB/BaiF)"/>
    <property type="match status" value="1"/>
</dbReference>
<gene>
    <name evidence="2" type="ORF">METZ01_LOCUS7312</name>
</gene>
<evidence type="ECO:0000313" key="2">
    <source>
        <dbReference type="EMBL" id="SUZ54458.1"/>
    </source>
</evidence>
<evidence type="ECO:0000256" key="1">
    <source>
        <dbReference type="ARBA" id="ARBA00022679"/>
    </source>
</evidence>
<name>A0A381NKS6_9ZZZZ</name>
<evidence type="ECO:0008006" key="3">
    <source>
        <dbReference type="Google" id="ProtNLM"/>
    </source>
</evidence>
<dbReference type="PANTHER" id="PTHR48207">
    <property type="entry name" value="SUCCINATE--HYDROXYMETHYLGLUTARATE COA-TRANSFERASE"/>
    <property type="match status" value="1"/>
</dbReference>
<dbReference type="AlphaFoldDB" id="A0A381NKS6"/>
<protein>
    <recommendedName>
        <fullName evidence="3">CoA transferase</fullName>
    </recommendedName>
</protein>
<sequence>MTGPLDGIKIVDLTSMISGPVATMLLADQGAEVIKVEPKNGDIVRHVGFGDKGLTGTFLTVNRGKKSINLDLKSESGKEVLKKIIITADCFIQNFRPGAIERMGFGEEEVRKIKEDIVYVSISGFGEEGPYSKKRVYDPVIQALSGLASIQSDRETGRPRMVRTIVPDKVTALTAAQAITAALLAKERKGIGQHVRLSMLDSMINFLWPEGLVHLTFNREEKLSPDKKLSQDLVYETKDNYITVGAVADSEWEGLCISLDKEEWISDERFDTPTKRVVNAPERFHETQKVLRNKSAEEWLEIFDLHDVPCAPVLERSALLEHEQIIVNEIIEEYNHPTSGIIRQARPAAKFSKTEAKIQSPAPLLGEHKREILLDIGMSEKEISEL</sequence>
<accession>A0A381NKS6</accession>
<dbReference type="InterPro" id="IPR050483">
    <property type="entry name" value="CoA-transferase_III_domain"/>
</dbReference>
<dbReference type="InterPro" id="IPR044855">
    <property type="entry name" value="CoA-Trfase_III_dom3_sf"/>
</dbReference>